<dbReference type="AlphaFoldDB" id="A0A4R1RH74"/>
<protein>
    <recommendedName>
        <fullName evidence="1">sulfate adenylyltransferase</fullName>
        <ecNumber evidence="1">2.7.7.4</ecNumber>
    </recommendedName>
</protein>
<dbReference type="OrthoDB" id="9804504at2"/>
<dbReference type="CDD" id="cd04095">
    <property type="entry name" value="CysN_NoDQ_III"/>
    <property type="match status" value="1"/>
</dbReference>
<dbReference type="Gene3D" id="3.40.50.300">
    <property type="entry name" value="P-loop containing nucleotide triphosphate hydrolases"/>
    <property type="match status" value="2"/>
</dbReference>
<dbReference type="RefSeq" id="WP_132014945.1">
    <property type="nucleotide sequence ID" value="NZ_SLUN01000017.1"/>
</dbReference>
<dbReference type="Gene3D" id="2.40.30.10">
    <property type="entry name" value="Translation factors"/>
    <property type="match status" value="2"/>
</dbReference>
<dbReference type="SUPFAM" id="SSF52540">
    <property type="entry name" value="P-loop containing nucleoside triphosphate hydrolases"/>
    <property type="match status" value="2"/>
</dbReference>
<evidence type="ECO:0000313" key="9">
    <source>
        <dbReference type="Proteomes" id="UP000295008"/>
    </source>
</evidence>
<evidence type="ECO:0000313" key="8">
    <source>
        <dbReference type="EMBL" id="TCL65269.1"/>
    </source>
</evidence>
<sequence>MEDMNIVIVGHVDHGKSTVVGRLLADTDSLPEGRLEQVRETCKRNAKPFEYAFLLDALKDEQAQGITIDAARCFFKTRLRNYMIIDAPGHVEFLKNMVTGASRAEAALLVIDAAEGIRENTRRHGYLLSMLGIRQVAVLVNKMDLVAYDRLRFEKTVQEYADFLKRIGIIPSAYIPTSGMEGDNIARHSANTPWFTGRTVLEELDHFQSSKPPVSQPFRMPVQGVYKFTRKGDNRRIIAGTIESGRLQAGEEVVFYPSGKTSRVRTLEGFNRETPQCLEAGWAAGFTLEEQIYVKRGDLVCKAGEPRPRVTSRVKVNLFWLGKEPLVPKKEYVLKLGTAKMGFRIEEIVRVLDAATLQAGKRDWVARHEVAECILKLKKAIAFDQAWELAQTGRFVIVDRYEIAGGGIVDEALEEQPAPLRERLPLRHEPGEKSVILPEERAERYNQRATLIVITGPEGVGKQTLARALEKKLFEEGKIVYFWGTGNVLSGASADLGKSANNRRPEQLRRMTEVARILLDAGVILIITAAELSPEDLAAIRTVIEAGRIETVWVGEEGGDSGYDLQIPAVNSEETAVGAVKELLQDRGVIFKAW</sequence>
<dbReference type="GO" id="GO:0006790">
    <property type="term" value="P:sulfur compound metabolic process"/>
    <property type="evidence" value="ECO:0007669"/>
    <property type="project" value="InterPro"/>
</dbReference>
<keyword evidence="2" id="KW-0808">Transferase</keyword>
<dbReference type="PRINTS" id="PR00315">
    <property type="entry name" value="ELONGATNFCT"/>
</dbReference>
<keyword evidence="6" id="KW-0342">GTP-binding</keyword>
<dbReference type="GO" id="GO:0005524">
    <property type="term" value="F:ATP binding"/>
    <property type="evidence" value="ECO:0007669"/>
    <property type="project" value="UniProtKB-KW"/>
</dbReference>
<dbReference type="GO" id="GO:0004781">
    <property type="term" value="F:sulfate adenylyltransferase (ATP) activity"/>
    <property type="evidence" value="ECO:0007669"/>
    <property type="project" value="UniProtKB-EC"/>
</dbReference>
<dbReference type="InterPro" id="IPR027417">
    <property type="entry name" value="P-loop_NTPase"/>
</dbReference>
<dbReference type="EC" id="2.7.7.4" evidence="1"/>
<dbReference type="InterPro" id="IPR009001">
    <property type="entry name" value="Transl_elong_EF1A/Init_IF2_C"/>
</dbReference>
<evidence type="ECO:0000256" key="3">
    <source>
        <dbReference type="ARBA" id="ARBA00022695"/>
    </source>
</evidence>
<dbReference type="InterPro" id="IPR044139">
    <property type="entry name" value="CysN_NoDQ_III"/>
</dbReference>
<dbReference type="GO" id="GO:0003924">
    <property type="term" value="F:GTPase activity"/>
    <property type="evidence" value="ECO:0007669"/>
    <property type="project" value="InterPro"/>
</dbReference>
<dbReference type="SUPFAM" id="SSF50465">
    <property type="entry name" value="EF-Tu/eEF-1alpha/eIF2-gamma C-terminal domain"/>
    <property type="match status" value="1"/>
</dbReference>
<dbReference type="InterPro" id="IPR054696">
    <property type="entry name" value="GTP-eEF1A_C"/>
</dbReference>
<dbReference type="PANTHER" id="PTHR23115">
    <property type="entry name" value="TRANSLATION FACTOR"/>
    <property type="match status" value="1"/>
</dbReference>
<dbReference type="EMBL" id="SLUN01000017">
    <property type="protein sequence ID" value="TCL65269.1"/>
    <property type="molecule type" value="Genomic_DNA"/>
</dbReference>
<evidence type="ECO:0000259" key="7">
    <source>
        <dbReference type="PROSITE" id="PS51722"/>
    </source>
</evidence>
<keyword evidence="9" id="KW-1185">Reference proteome</keyword>
<dbReference type="InterPro" id="IPR031157">
    <property type="entry name" value="G_TR_CS"/>
</dbReference>
<evidence type="ECO:0000256" key="6">
    <source>
        <dbReference type="ARBA" id="ARBA00023134"/>
    </source>
</evidence>
<feature type="domain" description="Tr-type G" evidence="7">
    <location>
        <begin position="1"/>
        <end position="211"/>
    </location>
</feature>
<dbReference type="PROSITE" id="PS00301">
    <property type="entry name" value="G_TR_1"/>
    <property type="match status" value="1"/>
</dbReference>
<dbReference type="Proteomes" id="UP000295008">
    <property type="component" value="Unassembled WGS sequence"/>
</dbReference>
<dbReference type="InterPro" id="IPR000795">
    <property type="entry name" value="T_Tr_GTP-bd_dom"/>
</dbReference>
<keyword evidence="4" id="KW-0547">Nucleotide-binding</keyword>
<name>A0A4R1RH74_HYDET</name>
<keyword evidence="3" id="KW-0548">Nucleotidyltransferase</keyword>
<dbReference type="Pfam" id="PF01583">
    <property type="entry name" value="APS_kinase"/>
    <property type="match status" value="1"/>
</dbReference>
<organism evidence="8 9">
    <name type="scientific">Hydrogenispora ethanolica</name>
    <dbReference type="NCBI Taxonomy" id="1082276"/>
    <lineage>
        <taxon>Bacteria</taxon>
        <taxon>Bacillati</taxon>
        <taxon>Bacillota</taxon>
        <taxon>Hydrogenispora</taxon>
    </lineage>
</organism>
<evidence type="ECO:0000256" key="5">
    <source>
        <dbReference type="ARBA" id="ARBA00022840"/>
    </source>
</evidence>
<comment type="caution">
    <text evidence="8">The sequence shown here is derived from an EMBL/GenBank/DDBJ whole genome shotgun (WGS) entry which is preliminary data.</text>
</comment>
<keyword evidence="5" id="KW-0067">ATP-binding</keyword>
<reference evidence="8 9" key="1">
    <citation type="submission" date="2019-03" db="EMBL/GenBank/DDBJ databases">
        <title>Genomic Encyclopedia of Type Strains, Phase IV (KMG-IV): sequencing the most valuable type-strain genomes for metagenomic binning, comparative biology and taxonomic classification.</title>
        <authorList>
            <person name="Goeker M."/>
        </authorList>
    </citation>
    <scope>NUCLEOTIDE SEQUENCE [LARGE SCALE GENOMIC DNA]</scope>
    <source>
        <strain evidence="8 9">LX-B</strain>
    </source>
</reference>
<gene>
    <name evidence="8" type="ORF">EDC14_101717</name>
</gene>
<dbReference type="SUPFAM" id="SSF50447">
    <property type="entry name" value="Translation proteins"/>
    <property type="match status" value="1"/>
</dbReference>
<accession>A0A4R1RH74</accession>
<dbReference type="Pfam" id="PF00009">
    <property type="entry name" value="GTP_EFTU"/>
    <property type="match status" value="1"/>
</dbReference>
<dbReference type="Pfam" id="PF22594">
    <property type="entry name" value="GTP-eEF1A_C"/>
    <property type="match status" value="1"/>
</dbReference>
<proteinExistence type="predicted"/>
<dbReference type="NCBIfam" id="TIGR02034">
    <property type="entry name" value="CysN"/>
    <property type="match status" value="1"/>
</dbReference>
<dbReference type="InterPro" id="IPR050100">
    <property type="entry name" value="TRAFAC_GTPase_members"/>
</dbReference>
<dbReference type="PROSITE" id="PS51722">
    <property type="entry name" value="G_TR_2"/>
    <property type="match status" value="1"/>
</dbReference>
<evidence type="ECO:0000256" key="4">
    <source>
        <dbReference type="ARBA" id="ARBA00022741"/>
    </source>
</evidence>
<dbReference type="InterPro" id="IPR059117">
    <property type="entry name" value="APS_kinase_dom"/>
</dbReference>
<dbReference type="GO" id="GO:0005525">
    <property type="term" value="F:GTP binding"/>
    <property type="evidence" value="ECO:0007669"/>
    <property type="project" value="UniProtKB-KW"/>
</dbReference>
<evidence type="ECO:0000256" key="1">
    <source>
        <dbReference type="ARBA" id="ARBA00012391"/>
    </source>
</evidence>
<dbReference type="InterPro" id="IPR011779">
    <property type="entry name" value="SO4_adenylTrfase_lsu"/>
</dbReference>
<evidence type="ECO:0000256" key="2">
    <source>
        <dbReference type="ARBA" id="ARBA00022679"/>
    </source>
</evidence>
<dbReference type="InterPro" id="IPR009000">
    <property type="entry name" value="Transl_B-barrel_sf"/>
</dbReference>